<accession>A0ABQ4NRL0</accession>
<name>A0ABQ4NRL0_9RHOB</name>
<keyword evidence="2" id="KW-1185">Reference proteome</keyword>
<dbReference type="InterPro" id="IPR019600">
    <property type="entry name" value="Hemin_uptake_protein_HemP"/>
</dbReference>
<sequence>MGHLRPPTRDRAPERALTAAAPLTYRADMILQGRDTVQIVLDEKTYTLRLTRAGKLILTK</sequence>
<evidence type="ECO:0008006" key="3">
    <source>
        <dbReference type="Google" id="ProtNLM"/>
    </source>
</evidence>
<evidence type="ECO:0000313" key="1">
    <source>
        <dbReference type="EMBL" id="GIT97044.1"/>
    </source>
</evidence>
<dbReference type="RefSeq" id="WP_220750528.1">
    <property type="nucleotide sequence ID" value="NZ_BPFH01000010.1"/>
</dbReference>
<dbReference type="EMBL" id="BPFH01000010">
    <property type="protein sequence ID" value="GIT97044.1"/>
    <property type="molecule type" value="Genomic_DNA"/>
</dbReference>
<protein>
    <recommendedName>
        <fullName evidence="3">Hemin uptake protein hemP</fullName>
    </recommendedName>
</protein>
<dbReference type="Pfam" id="PF10636">
    <property type="entry name" value="hemP"/>
    <property type="match status" value="1"/>
</dbReference>
<dbReference type="Gene3D" id="2.10.70.10">
    <property type="entry name" value="Complement Module, domain 1"/>
    <property type="match status" value="1"/>
</dbReference>
<comment type="caution">
    <text evidence="1">The sequence shown here is derived from an EMBL/GenBank/DDBJ whole genome shotgun (WGS) entry which is preliminary data.</text>
</comment>
<gene>
    <name evidence="1" type="ORF">JANAI62_36670</name>
</gene>
<evidence type="ECO:0000313" key="2">
    <source>
        <dbReference type="Proteomes" id="UP000786693"/>
    </source>
</evidence>
<reference evidence="1 2" key="1">
    <citation type="submission" date="2021-05" db="EMBL/GenBank/DDBJ databases">
        <title>Bacteria Genome sequencing.</title>
        <authorList>
            <person name="Takabe Y."/>
            <person name="Nakajima Y."/>
            <person name="Suzuki S."/>
            <person name="Shiozaki T."/>
        </authorList>
    </citation>
    <scope>NUCLEOTIDE SEQUENCE [LARGE SCALE GENOMIC DNA]</scope>
    <source>
        <strain evidence="1 2">AI_62</strain>
    </source>
</reference>
<proteinExistence type="predicted"/>
<organism evidence="1 2">
    <name type="scientific">Jannaschia pagri</name>
    <dbReference type="NCBI Taxonomy" id="2829797"/>
    <lineage>
        <taxon>Bacteria</taxon>
        <taxon>Pseudomonadati</taxon>
        <taxon>Pseudomonadota</taxon>
        <taxon>Alphaproteobacteria</taxon>
        <taxon>Rhodobacterales</taxon>
        <taxon>Roseobacteraceae</taxon>
        <taxon>Jannaschia</taxon>
    </lineage>
</organism>
<dbReference type="Proteomes" id="UP000786693">
    <property type="component" value="Unassembled WGS sequence"/>
</dbReference>